<dbReference type="PANTHER" id="PTHR36308:SF1">
    <property type="entry name" value="DENTIN SIALOPHOSPHOPROTEIN-RELATED"/>
    <property type="match status" value="1"/>
</dbReference>
<evidence type="ECO:0000313" key="3">
    <source>
        <dbReference type="EMBL" id="CAH2038877.1"/>
    </source>
</evidence>
<dbReference type="Proteomes" id="UP000836841">
    <property type="component" value="Chromosome 1"/>
</dbReference>
<dbReference type="InterPro" id="IPR056717">
    <property type="entry name" value="DUF7815"/>
</dbReference>
<reference evidence="3 4" key="1">
    <citation type="submission" date="2022-03" db="EMBL/GenBank/DDBJ databases">
        <authorList>
            <person name="Nunn A."/>
            <person name="Chopra R."/>
            <person name="Nunn A."/>
            <person name="Contreras Garrido A."/>
        </authorList>
    </citation>
    <scope>NUCLEOTIDE SEQUENCE [LARGE SCALE GENOMIC DNA]</scope>
</reference>
<evidence type="ECO:0000259" key="2">
    <source>
        <dbReference type="Pfam" id="PF25122"/>
    </source>
</evidence>
<dbReference type="PANTHER" id="PTHR36308">
    <property type="entry name" value="DENTIN SIALOPHOSPHOPROTEIN-RELATED"/>
    <property type="match status" value="1"/>
</dbReference>
<evidence type="ECO:0000313" key="4">
    <source>
        <dbReference type="Proteomes" id="UP000836841"/>
    </source>
</evidence>
<sequence>MATEISLDLINQLKVSLRKEAKLSSFDPVGDYSDSSIPSLPTAPEAIAELDASAPYLRCRNCQGKLLRGIESLICIFCGKQQRTSDNPPDPIKFTSTSGYKWFLSSLNLDGSEMVEPLKETNGSSRGAKASVVKGVAVSKFLDLEVRWSAIEEKSGPDDGQSVQNKNHLNLGGIHLDDYLDERRGDLSKVDPAESKPEPVEDDFKDPRSLSLFDSAKSQGVVESEQNENAGLFKVKDAQKNVSSGEHENLSLFAGRDAQDNVSLAEQGNFGFFEEKDARQTFKEDENLSLFEGKDAERSSSSNKDESFGFFEAQRDSASKEDGKDVQRNSSSLEDGNFGFFEGAPSSNAGLKSFHDKAVASSSDWDSDFQSVPQEKISGDPFLSSPVDLAAHMDSFFGSGKDLSTDSSTAYVSKAGDWLQDDFFGTTQNNDPAVHDNKNEGQGVGGNGSSSMDIDWMGDDLWQTNAKKATEKKPTDDNDDDDDWNDFESSANSKAPNNPLSQNIGSSQEDIFYGMAHVKNDVKEQSEDKKQKTGTTSLISDIAKGQEDDLFGTWDSFPSSTLLQTPVQPLNNHVDSSAAQNPEMNLFGANNSHRDLDSDFFLENIGGQTNSEEVKAMPSGTSTLERAIEAGGKDQTLDLAGTTTKYPKSKSDVAEELMSRMHDLSFMLEPELSVPPISKTE</sequence>
<feature type="compositionally biased region" description="Basic and acidic residues" evidence="1">
    <location>
        <begin position="284"/>
        <end position="327"/>
    </location>
</feature>
<organism evidence="3 4">
    <name type="scientific">Thlaspi arvense</name>
    <name type="common">Field penny-cress</name>
    <dbReference type="NCBI Taxonomy" id="13288"/>
    <lineage>
        <taxon>Eukaryota</taxon>
        <taxon>Viridiplantae</taxon>
        <taxon>Streptophyta</taxon>
        <taxon>Embryophyta</taxon>
        <taxon>Tracheophyta</taxon>
        <taxon>Spermatophyta</taxon>
        <taxon>Magnoliopsida</taxon>
        <taxon>eudicotyledons</taxon>
        <taxon>Gunneridae</taxon>
        <taxon>Pentapetalae</taxon>
        <taxon>rosids</taxon>
        <taxon>malvids</taxon>
        <taxon>Brassicales</taxon>
        <taxon>Brassicaceae</taxon>
        <taxon>Thlaspideae</taxon>
        <taxon>Thlaspi</taxon>
    </lineage>
</organism>
<evidence type="ECO:0000256" key="1">
    <source>
        <dbReference type="SAM" id="MobiDB-lite"/>
    </source>
</evidence>
<feature type="compositionally biased region" description="Basic and acidic residues" evidence="1">
    <location>
        <begin position="188"/>
        <end position="199"/>
    </location>
</feature>
<dbReference type="AlphaFoldDB" id="A0AAU9RDW1"/>
<proteinExistence type="predicted"/>
<feature type="region of interest" description="Disordered" evidence="1">
    <location>
        <begin position="421"/>
        <end position="511"/>
    </location>
</feature>
<feature type="region of interest" description="Disordered" evidence="1">
    <location>
        <begin position="284"/>
        <end position="339"/>
    </location>
</feature>
<feature type="compositionally biased region" description="Acidic residues" evidence="1">
    <location>
        <begin position="477"/>
        <end position="486"/>
    </location>
</feature>
<dbReference type="Pfam" id="PF25122">
    <property type="entry name" value="DUF7815"/>
    <property type="match status" value="1"/>
</dbReference>
<dbReference type="EMBL" id="OU466857">
    <property type="protein sequence ID" value="CAH2038877.1"/>
    <property type="molecule type" value="Genomic_DNA"/>
</dbReference>
<protein>
    <recommendedName>
        <fullName evidence="2">DUF7815 domain-containing protein</fullName>
    </recommendedName>
</protein>
<gene>
    <name evidence="3" type="ORF">TAV2_LOCUS3253</name>
</gene>
<feature type="domain" description="DUF7815" evidence="2">
    <location>
        <begin position="55"/>
        <end position="81"/>
    </location>
</feature>
<accession>A0AAU9RDW1</accession>
<name>A0AAU9RDW1_THLAR</name>
<keyword evidence="4" id="KW-1185">Reference proteome</keyword>
<feature type="region of interest" description="Disordered" evidence="1">
    <location>
        <begin position="188"/>
        <end position="208"/>
    </location>
</feature>
<feature type="compositionally biased region" description="Polar residues" evidence="1">
    <location>
        <begin position="487"/>
        <end position="509"/>
    </location>
</feature>